<feature type="modified residue" description="N6-(pyridoxal phosphate)lysine" evidence="16">
    <location>
        <position position="948"/>
    </location>
</feature>
<feature type="region of interest" description="Disordered" evidence="19">
    <location>
        <begin position="838"/>
        <end position="866"/>
    </location>
</feature>
<dbReference type="Gene3D" id="2.40.37.10">
    <property type="entry name" value="Lyase, Ornithine Decarboxylase, Chain A, domain 1"/>
    <property type="match status" value="1"/>
</dbReference>
<evidence type="ECO:0000256" key="10">
    <source>
        <dbReference type="ARBA" id="ARBA00023239"/>
    </source>
</evidence>
<feature type="domain" description="Orn/DAP/Arg decarboxylase 2 C-terminal" evidence="20">
    <location>
        <begin position="1191"/>
        <end position="1272"/>
    </location>
</feature>
<feature type="active site" description="Proton donor" evidence="16">
    <location>
        <position position="1245"/>
    </location>
</feature>
<dbReference type="CDD" id="cd00622">
    <property type="entry name" value="PLPDE_III_ODC"/>
    <property type="match status" value="1"/>
</dbReference>
<dbReference type="PRINTS" id="PR01179">
    <property type="entry name" value="ODADCRBXLASE"/>
</dbReference>
<feature type="compositionally biased region" description="Acidic residues" evidence="19">
    <location>
        <begin position="838"/>
        <end position="848"/>
    </location>
</feature>
<dbReference type="PROSITE" id="PS00878">
    <property type="entry name" value="ODR_DC_2_1"/>
    <property type="match status" value="1"/>
</dbReference>
<evidence type="ECO:0000256" key="14">
    <source>
        <dbReference type="ARBA" id="ARBA00046672"/>
    </source>
</evidence>
<dbReference type="EC" id="4.1.1.17" evidence="13"/>
<comment type="similarity">
    <text evidence="4">Belongs to the WD repeat TAF5 family.</text>
</comment>
<evidence type="ECO:0000313" key="24">
    <source>
        <dbReference type="Proteomes" id="UP000239649"/>
    </source>
</evidence>
<feature type="repeat" description="WD" evidence="17">
    <location>
        <begin position="502"/>
        <end position="543"/>
    </location>
</feature>
<dbReference type="FunFam" id="3.20.20.10:FF:000005">
    <property type="entry name" value="Ornithine decarboxylase"/>
    <property type="match status" value="1"/>
</dbReference>
<dbReference type="Gene3D" id="2.130.10.10">
    <property type="entry name" value="YVTN repeat-like/Quinoprotein amine dehydrogenase"/>
    <property type="match status" value="2"/>
</dbReference>
<dbReference type="InterPro" id="IPR020472">
    <property type="entry name" value="WD40_PAC1"/>
</dbReference>
<dbReference type="InterPro" id="IPR029066">
    <property type="entry name" value="PLP-binding_barrel"/>
</dbReference>
<dbReference type="SUPFAM" id="SSF50978">
    <property type="entry name" value="WD40 repeat-like"/>
    <property type="match status" value="1"/>
</dbReference>
<dbReference type="InterPro" id="IPR037264">
    <property type="entry name" value="TFIID_NTD2_sf"/>
</dbReference>
<proteinExistence type="inferred from homology"/>
<dbReference type="CDD" id="cd08044">
    <property type="entry name" value="TAF5_NTD2"/>
    <property type="match status" value="1"/>
</dbReference>
<dbReference type="Pfam" id="PF00400">
    <property type="entry name" value="WD40"/>
    <property type="match status" value="6"/>
</dbReference>
<dbReference type="Proteomes" id="UP000239649">
    <property type="component" value="Unassembled WGS sequence"/>
</dbReference>
<feature type="domain" description="Orn/DAP/Arg decarboxylase 2 N-terminal" evidence="21">
    <location>
        <begin position="924"/>
        <end position="1162"/>
    </location>
</feature>
<keyword evidence="7 16" id="KW-0663">Pyridoxal phosphate</keyword>
<evidence type="ECO:0000256" key="8">
    <source>
        <dbReference type="ARBA" id="ARBA00023015"/>
    </source>
</evidence>
<evidence type="ECO:0000256" key="7">
    <source>
        <dbReference type="ARBA" id="ARBA00022898"/>
    </source>
</evidence>
<evidence type="ECO:0000256" key="2">
    <source>
        <dbReference type="ARBA" id="ARBA00004123"/>
    </source>
</evidence>
<evidence type="ECO:0000256" key="4">
    <source>
        <dbReference type="ARBA" id="ARBA00009435"/>
    </source>
</evidence>
<dbReference type="InterPro" id="IPR019775">
    <property type="entry name" value="WD40_repeat_CS"/>
</dbReference>
<dbReference type="InterPro" id="IPR007582">
    <property type="entry name" value="TFIID_NTD2"/>
</dbReference>
<keyword evidence="9" id="KW-0804">Transcription</keyword>
<evidence type="ECO:0000256" key="6">
    <source>
        <dbReference type="ARBA" id="ARBA00022737"/>
    </source>
</evidence>
<dbReference type="InterPro" id="IPR006594">
    <property type="entry name" value="LisH"/>
</dbReference>
<keyword evidence="8" id="KW-0805">Transcription regulation</keyword>
<dbReference type="InterPro" id="IPR022643">
    <property type="entry name" value="De-COase2_C"/>
</dbReference>
<feature type="domain" description="TFIID subunit TAF5 NTD2" evidence="22">
    <location>
        <begin position="169"/>
        <end position="304"/>
    </location>
</feature>
<feature type="repeat" description="WD" evidence="17">
    <location>
        <begin position="630"/>
        <end position="671"/>
    </location>
</feature>
<keyword evidence="24" id="KW-1185">Reference proteome</keyword>
<reference evidence="23 24" key="1">
    <citation type="journal article" date="2018" name="Plant J.">
        <title>Genome sequences of Chlorella sorokiniana UTEX 1602 and Micractinium conductrix SAG 241.80: implications to maltose excretion by a green alga.</title>
        <authorList>
            <person name="Arriola M.B."/>
            <person name="Velmurugan N."/>
            <person name="Zhang Y."/>
            <person name="Plunkett M.H."/>
            <person name="Hondzo H."/>
            <person name="Barney B.M."/>
        </authorList>
    </citation>
    <scope>NUCLEOTIDE SEQUENCE [LARGE SCALE GENOMIC DNA]</scope>
    <source>
        <strain evidence="23 24">SAG 241.80</strain>
    </source>
</reference>
<evidence type="ECO:0000259" key="20">
    <source>
        <dbReference type="Pfam" id="PF00278"/>
    </source>
</evidence>
<dbReference type="UniPathway" id="UPA00535">
    <property type="reaction ID" value="UER00288"/>
</dbReference>
<dbReference type="PRINTS" id="PR00320">
    <property type="entry name" value="GPROTEINBRPT"/>
</dbReference>
<dbReference type="InterPro" id="IPR015943">
    <property type="entry name" value="WD40/YVTN_repeat-like_dom_sf"/>
</dbReference>
<evidence type="ECO:0000256" key="9">
    <source>
        <dbReference type="ARBA" id="ARBA00023163"/>
    </source>
</evidence>
<dbReference type="EMBL" id="LHPF02000003">
    <property type="protein sequence ID" value="PSC75123.1"/>
    <property type="molecule type" value="Genomic_DNA"/>
</dbReference>
<dbReference type="GO" id="GO:0005669">
    <property type="term" value="C:transcription factor TFIID complex"/>
    <property type="evidence" value="ECO:0007669"/>
    <property type="project" value="TreeGrafter"/>
</dbReference>
<comment type="pathway">
    <text evidence="12">Amine and polyamine biosynthesis; putrescine biosynthesis via L-ornithine pathway; putrescine from L-ornithine: step 1/1.</text>
</comment>
<evidence type="ECO:0000256" key="12">
    <source>
        <dbReference type="ARBA" id="ARBA00034115"/>
    </source>
</evidence>
<gene>
    <name evidence="23" type="ORF">C2E20_2058</name>
</gene>
<evidence type="ECO:0000256" key="18">
    <source>
        <dbReference type="RuleBase" id="RU003737"/>
    </source>
</evidence>
<comment type="catalytic activity">
    <reaction evidence="15">
        <text>L-ornithine + H(+) = putrescine + CO2</text>
        <dbReference type="Rhea" id="RHEA:22964"/>
        <dbReference type="ChEBI" id="CHEBI:15378"/>
        <dbReference type="ChEBI" id="CHEBI:16526"/>
        <dbReference type="ChEBI" id="CHEBI:46911"/>
        <dbReference type="ChEBI" id="CHEBI:326268"/>
        <dbReference type="EC" id="4.1.1.17"/>
    </reaction>
</comment>
<evidence type="ECO:0000256" key="19">
    <source>
        <dbReference type="SAM" id="MobiDB-lite"/>
    </source>
</evidence>
<comment type="subcellular location">
    <subcellularLocation>
        <location evidence="2">Nucleus</location>
    </subcellularLocation>
</comment>
<comment type="similarity">
    <text evidence="3 18">Belongs to the Orn/Lys/Arg decarboxylase class-II family.</text>
</comment>
<dbReference type="SUPFAM" id="SSF51419">
    <property type="entry name" value="PLP-binding barrel"/>
    <property type="match status" value="1"/>
</dbReference>
<organism evidence="23 24">
    <name type="scientific">Micractinium conductrix</name>
    <dbReference type="NCBI Taxonomy" id="554055"/>
    <lineage>
        <taxon>Eukaryota</taxon>
        <taxon>Viridiplantae</taxon>
        <taxon>Chlorophyta</taxon>
        <taxon>core chlorophytes</taxon>
        <taxon>Trebouxiophyceae</taxon>
        <taxon>Chlorellales</taxon>
        <taxon>Chlorellaceae</taxon>
        <taxon>Chlorella clade</taxon>
        <taxon>Micractinium</taxon>
    </lineage>
</organism>
<dbReference type="InterPro" id="IPR002433">
    <property type="entry name" value="Orn_de-COase"/>
</dbReference>
<dbReference type="SUPFAM" id="SSF160897">
    <property type="entry name" value="Taf5 N-terminal domain-like"/>
    <property type="match status" value="1"/>
</dbReference>
<dbReference type="InterPro" id="IPR009006">
    <property type="entry name" value="Ala_racemase/Decarboxylase_C"/>
</dbReference>
<evidence type="ECO:0000259" key="22">
    <source>
        <dbReference type="Pfam" id="PF04494"/>
    </source>
</evidence>
<evidence type="ECO:0000256" key="15">
    <source>
        <dbReference type="ARBA" id="ARBA00049127"/>
    </source>
</evidence>
<dbReference type="GO" id="GO:0016787">
    <property type="term" value="F:hydrolase activity"/>
    <property type="evidence" value="ECO:0007669"/>
    <property type="project" value="UniProtKB-KW"/>
</dbReference>
<dbReference type="GO" id="GO:0004586">
    <property type="term" value="F:ornithine decarboxylase activity"/>
    <property type="evidence" value="ECO:0007669"/>
    <property type="project" value="UniProtKB-EC"/>
</dbReference>
<keyword evidence="11" id="KW-0539">Nucleus</keyword>
<evidence type="ECO:0000256" key="11">
    <source>
        <dbReference type="ARBA" id="ARBA00023242"/>
    </source>
</evidence>
<comment type="subunit">
    <text evidence="14">Homodimer. Only the dimer is catalytically active, as the active sites are constructed of residues from both monomers.</text>
</comment>
<evidence type="ECO:0000256" key="13">
    <source>
        <dbReference type="ARBA" id="ARBA00034138"/>
    </source>
</evidence>
<dbReference type="OrthoDB" id="674604at2759"/>
<dbReference type="InterPro" id="IPR022644">
    <property type="entry name" value="De-COase2_N"/>
</dbReference>
<dbReference type="CDD" id="cd00200">
    <property type="entry name" value="WD40"/>
    <property type="match status" value="1"/>
</dbReference>
<dbReference type="InterPro" id="IPR001680">
    <property type="entry name" value="WD40_rpt"/>
</dbReference>
<accession>A0A2P6VM13</accession>
<dbReference type="SUPFAM" id="SSF50621">
    <property type="entry name" value="Alanine racemase C-terminal domain-like"/>
    <property type="match status" value="1"/>
</dbReference>
<dbReference type="Gene3D" id="3.20.20.10">
    <property type="entry name" value="Alanine racemase"/>
    <property type="match status" value="1"/>
</dbReference>
<dbReference type="GO" id="GO:0016251">
    <property type="term" value="F:RNA polymerase II general transcription initiation factor activity"/>
    <property type="evidence" value="ECO:0007669"/>
    <property type="project" value="TreeGrafter"/>
</dbReference>
<dbReference type="Pfam" id="PF02784">
    <property type="entry name" value="Orn_Arg_deC_N"/>
    <property type="match status" value="1"/>
</dbReference>
<feature type="repeat" description="WD" evidence="17">
    <location>
        <begin position="588"/>
        <end position="629"/>
    </location>
</feature>
<keyword evidence="5 17" id="KW-0853">WD repeat</keyword>
<feature type="repeat" description="WD" evidence="17">
    <location>
        <begin position="544"/>
        <end position="587"/>
    </location>
</feature>
<dbReference type="Pfam" id="PF04494">
    <property type="entry name" value="TFIID_NTD2"/>
    <property type="match status" value="1"/>
</dbReference>
<dbReference type="STRING" id="554055.A0A2P6VM13"/>
<dbReference type="PROSITE" id="PS50896">
    <property type="entry name" value="LISH"/>
    <property type="match status" value="1"/>
</dbReference>
<evidence type="ECO:0000256" key="16">
    <source>
        <dbReference type="PIRSR" id="PIRSR600183-50"/>
    </source>
</evidence>
<protein>
    <recommendedName>
        <fullName evidence="13">ornithine decarboxylase</fullName>
        <ecNumber evidence="13">4.1.1.17</ecNumber>
    </recommendedName>
</protein>
<evidence type="ECO:0000256" key="17">
    <source>
        <dbReference type="PROSITE-ProRule" id="PRU00221"/>
    </source>
</evidence>
<dbReference type="InterPro" id="IPR036322">
    <property type="entry name" value="WD40_repeat_dom_sf"/>
</dbReference>
<keyword evidence="6" id="KW-0677">Repeat</keyword>
<evidence type="ECO:0000256" key="3">
    <source>
        <dbReference type="ARBA" id="ARBA00008872"/>
    </source>
</evidence>
<dbReference type="GO" id="GO:0006367">
    <property type="term" value="P:transcription initiation at RNA polymerase II promoter"/>
    <property type="evidence" value="ECO:0007669"/>
    <property type="project" value="TreeGrafter"/>
</dbReference>
<evidence type="ECO:0000313" key="23">
    <source>
        <dbReference type="EMBL" id="PSC75123.1"/>
    </source>
</evidence>
<feature type="region of interest" description="Disordered" evidence="19">
    <location>
        <begin position="56"/>
        <end position="80"/>
    </location>
</feature>
<dbReference type="PROSITE" id="PS50294">
    <property type="entry name" value="WD_REPEATS_REGION"/>
    <property type="match status" value="4"/>
</dbReference>
<sequence>MGSIDKGALTACTVSADAIHAAAESTKAAVEGAKGAEITSFYAKVWGVNYAEEAAPPLKKQKKTRPTGSPEAAWATAAAAEEAAPAAAQQKMSGGALNNGEVDRLVLQYLRKRNFKEAVSVLELEMKEATPAGELLVQSWLGPRGGGGGAAGEADGVVEGVLFATAGGNDPEELVASFDRLAAWVDHSLDLYKPELSRVLFPTFAHAYLALVLLGAQAEAQALMGAHRQRFLDAAVGGSSLRVQELQDLASIPSAEVVPQSRTASALRQRRLSVRLCRASYDLLTHFLQTPRQLVMLGIVNEHIRFEVFDGPPATVAELAAVEEDLTAGAMQADVVATNQMPLDLQLLQGGVEDRWNREQAEKAEDEAAQQAAAEALTKKQRIALQRAAAEAKAKRENIGLDRMAPKFPLPPPTDEAEAAVLADLPHRAQVSAEELPSCAFFTFFNTHQSLNCVAFTSDAAVVAGGFADSSVRLYDLKARAEQGGSGAQQQQGQQQDWITYYSGHSGPVFALDFSPDNQLLYSASGDGTVRLWSMEVQANLAVYKGHMTPVWDVASCPYFSPYYFASAGADRTARLWSTDRVQPLRLFVGHTSDVDVVRWHPNCHYIATGSTDRTVRLWDVRTGSCCRLFVGHKDKISSLAFSPDGTTLATADASGAMIAWDLATSRRLASTAEHRGPVWSLAYSQGEGALLASGGADNTVRVWNAKAGGAARPAARPRGGAAAQQAAQQAAQPGAAAEPYALLCTWRTKLTPELAPLVAPPALCGLALDSPKVAGACCDPCELVADSMAQPTVSGGSSAENIMVEIEAAEVQAAGPQPVGADAGADAEAPLMVPDAAESDNEAEGPDDVPAPKFRKLSCSEPPPSVRSAVRPELLSALEARGTVFLPPGSGKGSARVAAAVEEYCRLSIEKEATEDSFYVYNLATVERLYHAWGSLMPRVHPCYAVKCNPDEGLLAMLAALGAGFDCASEAEMAAVLTLGVDPSRIIYAHPCKPPKQIRWAAANNVGLTTFDTESELHKMAQHHPGSSLLLRIRADDPAARCQLGNKYGAELSTVPRLLEVAASLGLTVRGVSFHVGSGAKNPAAFTAAIESARSVFDLALTLGFEMDTLDLGGGFCGGDFDAQGRVDLGGVPATINAALDQHFPDDGKLRIIAEPGRYFAEAFATFACYINGWRGRNVAEAPGAPELQEYDYYLTDGLYGSMNCLVYDHAELEPRGLRSPLLPAVEPAEDAALYPSTLFGPTCDGLDTVARGVPMPRLRTGDWVLFPRFGAYTIAGAVNFNGFDVAGARIHYVYV</sequence>
<dbReference type="InterPro" id="IPR000183">
    <property type="entry name" value="Orn/DAP/Arg_de-COase"/>
</dbReference>
<feature type="compositionally biased region" description="Low complexity" evidence="19">
    <location>
        <begin position="71"/>
        <end position="80"/>
    </location>
</feature>
<dbReference type="GO" id="GO:0033387">
    <property type="term" value="P:putrescine biosynthetic process from arginine, via ornithine"/>
    <property type="evidence" value="ECO:0007669"/>
    <property type="project" value="UniProtKB-UniPathway"/>
</dbReference>
<dbReference type="PROSITE" id="PS00678">
    <property type="entry name" value="WD_REPEATS_1"/>
    <property type="match status" value="1"/>
</dbReference>
<dbReference type="PANTHER" id="PTHR19879">
    <property type="entry name" value="TRANSCRIPTION INITIATION FACTOR TFIID"/>
    <property type="match status" value="1"/>
</dbReference>
<evidence type="ECO:0000256" key="1">
    <source>
        <dbReference type="ARBA" id="ARBA00001933"/>
    </source>
</evidence>
<evidence type="ECO:0000256" key="5">
    <source>
        <dbReference type="ARBA" id="ARBA00022574"/>
    </source>
</evidence>
<dbReference type="Gene3D" id="1.25.40.500">
    <property type="entry name" value="TFIID subunit TAF5, NTD2 domain"/>
    <property type="match status" value="1"/>
</dbReference>
<dbReference type="Pfam" id="PF00278">
    <property type="entry name" value="Orn_DAP_Arg_deC"/>
    <property type="match status" value="1"/>
</dbReference>
<dbReference type="InterPro" id="IPR022653">
    <property type="entry name" value="De-COase2_pyr-phos_BS"/>
</dbReference>
<feature type="repeat" description="WD" evidence="17">
    <location>
        <begin position="672"/>
        <end position="714"/>
    </location>
</feature>
<dbReference type="SMART" id="SM00320">
    <property type="entry name" value="WD40"/>
    <property type="match status" value="6"/>
</dbReference>
<dbReference type="PANTHER" id="PTHR19879:SF1">
    <property type="entry name" value="CANNONBALL-RELATED"/>
    <property type="match status" value="1"/>
</dbReference>
<comment type="caution">
    <text evidence="23">The sequence shown here is derived from an EMBL/GenBank/DDBJ whole genome shotgun (WGS) entry which is preliminary data.</text>
</comment>
<name>A0A2P6VM13_9CHLO</name>
<evidence type="ECO:0000259" key="21">
    <source>
        <dbReference type="Pfam" id="PF02784"/>
    </source>
</evidence>
<comment type="cofactor">
    <cofactor evidence="1 16">
        <name>pyridoxal 5'-phosphate</name>
        <dbReference type="ChEBI" id="CHEBI:597326"/>
    </cofactor>
</comment>
<dbReference type="PRINTS" id="PR01182">
    <property type="entry name" value="ORNDCRBXLASE"/>
</dbReference>
<dbReference type="PROSITE" id="PS50082">
    <property type="entry name" value="WD_REPEATS_2"/>
    <property type="match status" value="5"/>
</dbReference>
<keyword evidence="10" id="KW-0456">Lyase</keyword>